<accession>A0A194Q2W9</accession>
<proteinExistence type="predicted"/>
<evidence type="ECO:0000313" key="2">
    <source>
        <dbReference type="EMBL" id="KPI99683.1"/>
    </source>
</evidence>
<feature type="region of interest" description="Disordered" evidence="1">
    <location>
        <begin position="55"/>
        <end position="78"/>
    </location>
</feature>
<dbReference type="EMBL" id="KQ459564">
    <property type="protein sequence ID" value="KPI99683.1"/>
    <property type="molecule type" value="Genomic_DNA"/>
</dbReference>
<evidence type="ECO:0000256" key="1">
    <source>
        <dbReference type="SAM" id="MobiDB-lite"/>
    </source>
</evidence>
<reference evidence="2 3" key="1">
    <citation type="journal article" date="2015" name="Nat. Commun.">
        <title>Outbred genome sequencing and CRISPR/Cas9 gene editing in butterflies.</title>
        <authorList>
            <person name="Li X."/>
            <person name="Fan D."/>
            <person name="Zhang W."/>
            <person name="Liu G."/>
            <person name="Zhang L."/>
            <person name="Zhao L."/>
            <person name="Fang X."/>
            <person name="Chen L."/>
            <person name="Dong Y."/>
            <person name="Chen Y."/>
            <person name="Ding Y."/>
            <person name="Zhao R."/>
            <person name="Feng M."/>
            <person name="Zhu Y."/>
            <person name="Feng Y."/>
            <person name="Jiang X."/>
            <person name="Zhu D."/>
            <person name="Xiang H."/>
            <person name="Feng X."/>
            <person name="Li S."/>
            <person name="Wang J."/>
            <person name="Zhang G."/>
            <person name="Kronforst M.R."/>
            <person name="Wang W."/>
        </authorList>
    </citation>
    <scope>NUCLEOTIDE SEQUENCE [LARGE SCALE GENOMIC DNA]</scope>
    <source>
        <strain evidence="2">Ya'a_city_454_Px</strain>
        <tissue evidence="2">Whole body</tissue>
    </source>
</reference>
<gene>
    <name evidence="2" type="ORF">RR46_02597</name>
</gene>
<keyword evidence="3" id="KW-1185">Reference proteome</keyword>
<dbReference type="AlphaFoldDB" id="A0A194Q2W9"/>
<sequence length="78" mass="8271">MGAARGGCALRKGRDETRVGALGRVGARSRRALAVRSRTECRHGVMQRAATVVRTGKSNQRGARFARAPASIPSPVDL</sequence>
<name>A0A194Q2W9_PAPXU</name>
<evidence type="ECO:0000313" key="3">
    <source>
        <dbReference type="Proteomes" id="UP000053268"/>
    </source>
</evidence>
<organism evidence="2 3">
    <name type="scientific">Papilio xuthus</name>
    <name type="common">Asian swallowtail butterfly</name>
    <dbReference type="NCBI Taxonomy" id="66420"/>
    <lineage>
        <taxon>Eukaryota</taxon>
        <taxon>Metazoa</taxon>
        <taxon>Ecdysozoa</taxon>
        <taxon>Arthropoda</taxon>
        <taxon>Hexapoda</taxon>
        <taxon>Insecta</taxon>
        <taxon>Pterygota</taxon>
        <taxon>Neoptera</taxon>
        <taxon>Endopterygota</taxon>
        <taxon>Lepidoptera</taxon>
        <taxon>Glossata</taxon>
        <taxon>Ditrysia</taxon>
        <taxon>Papilionoidea</taxon>
        <taxon>Papilionidae</taxon>
        <taxon>Papilioninae</taxon>
        <taxon>Papilio</taxon>
    </lineage>
</organism>
<protein>
    <submittedName>
        <fullName evidence="2">Uncharacterized protein</fullName>
    </submittedName>
</protein>
<dbReference type="Proteomes" id="UP000053268">
    <property type="component" value="Unassembled WGS sequence"/>
</dbReference>